<dbReference type="AlphaFoldDB" id="A0A401V4L7"/>
<feature type="transmembrane region" description="Helical" evidence="1">
    <location>
        <begin position="318"/>
        <end position="343"/>
    </location>
</feature>
<name>A0A401V4L7_9CELL</name>
<feature type="transmembrane region" description="Helical" evidence="1">
    <location>
        <begin position="445"/>
        <end position="473"/>
    </location>
</feature>
<keyword evidence="1" id="KW-0812">Transmembrane</keyword>
<evidence type="ECO:0000313" key="3">
    <source>
        <dbReference type="Proteomes" id="UP000288246"/>
    </source>
</evidence>
<feature type="transmembrane region" description="Helical" evidence="1">
    <location>
        <begin position="406"/>
        <end position="439"/>
    </location>
</feature>
<keyword evidence="3" id="KW-1185">Reference proteome</keyword>
<keyword evidence="1" id="KW-0472">Membrane</keyword>
<keyword evidence="1" id="KW-1133">Transmembrane helix</keyword>
<feature type="transmembrane region" description="Helical" evidence="1">
    <location>
        <begin position="259"/>
        <end position="280"/>
    </location>
</feature>
<reference evidence="2 3" key="1">
    <citation type="submission" date="2018-11" db="EMBL/GenBank/DDBJ databases">
        <title>Draft genome sequence of Cellulomonas takizawaensis strain TKZ-21.</title>
        <authorList>
            <person name="Yamamura H."/>
            <person name="Hayashi T."/>
            <person name="Hamada M."/>
            <person name="Serisawa Y."/>
            <person name="Matsuyama K."/>
            <person name="Nakagawa Y."/>
            <person name="Otoguro M."/>
            <person name="Yanagida F."/>
            <person name="Hayakawa M."/>
        </authorList>
    </citation>
    <scope>NUCLEOTIDE SEQUENCE [LARGE SCALE GENOMIC DNA]</scope>
    <source>
        <strain evidence="2 3">TKZ-21</strain>
    </source>
</reference>
<evidence type="ECO:0000256" key="1">
    <source>
        <dbReference type="SAM" id="Phobius"/>
    </source>
</evidence>
<proteinExistence type="predicted"/>
<protein>
    <submittedName>
        <fullName evidence="2">Exporter of polyketide antibiotics</fullName>
    </submittedName>
</protein>
<gene>
    <name evidence="2" type="ORF">CTKZ_34070</name>
</gene>
<feature type="transmembrane region" description="Helical" evidence="1">
    <location>
        <begin position="145"/>
        <end position="171"/>
    </location>
</feature>
<dbReference type="OrthoDB" id="2014935at2"/>
<feature type="transmembrane region" description="Helical" evidence="1">
    <location>
        <begin position="480"/>
        <end position="498"/>
    </location>
</feature>
<feature type="transmembrane region" description="Helical" evidence="1">
    <location>
        <begin position="177"/>
        <end position="200"/>
    </location>
</feature>
<accession>A0A401V4L7</accession>
<feature type="transmembrane region" description="Helical" evidence="1">
    <location>
        <begin position="518"/>
        <end position="541"/>
    </location>
</feature>
<dbReference type="EMBL" id="BHYL01000355">
    <property type="protein sequence ID" value="GCD21845.1"/>
    <property type="molecule type" value="Genomic_DNA"/>
</dbReference>
<organism evidence="2 3">
    <name type="scientific">Cellulomonas algicola</name>
    <dbReference type="NCBI Taxonomy" id="2071633"/>
    <lineage>
        <taxon>Bacteria</taxon>
        <taxon>Bacillati</taxon>
        <taxon>Actinomycetota</taxon>
        <taxon>Actinomycetes</taxon>
        <taxon>Micrococcales</taxon>
        <taxon>Cellulomonadaceae</taxon>
        <taxon>Cellulomonas</taxon>
    </lineage>
</organism>
<feature type="transmembrane region" description="Helical" evidence="1">
    <location>
        <begin position="104"/>
        <end position="124"/>
    </location>
</feature>
<feature type="transmembrane region" description="Helical" evidence="1">
    <location>
        <begin position="363"/>
        <end position="386"/>
    </location>
</feature>
<dbReference type="RefSeq" id="WP_124344374.1">
    <property type="nucleotide sequence ID" value="NZ_BHYL01000355.1"/>
</dbReference>
<dbReference type="Proteomes" id="UP000288246">
    <property type="component" value="Unassembled WGS sequence"/>
</dbReference>
<feature type="transmembrane region" description="Helical" evidence="1">
    <location>
        <begin position="41"/>
        <end position="64"/>
    </location>
</feature>
<evidence type="ECO:0000313" key="2">
    <source>
        <dbReference type="EMBL" id="GCD21845.1"/>
    </source>
</evidence>
<comment type="caution">
    <text evidence="2">The sequence shown here is derived from an EMBL/GenBank/DDBJ whole genome shotgun (WGS) entry which is preliminary data.</text>
</comment>
<sequence length="548" mass="55771">MTTTTAPARVPAAAERSGRDDPLVGTGALVRVALRFDRWRILVWAVAVAGMVQVSVDALANVYADPATRAARATLISSPAATALAGPGYGLGDYTLGAMTANEIALWVMLPVAIMAILAVTRHLRAAEEDGRLELVRSAPVGRDAPVVAGLVAAVVATLAVGGLTFLALLSTDLDPVGSAAMCAGVVMVGLVFAGVSAVASQLSSHGRTASSLGMAALGVAFLLRAVGDVRGPESTSVLTWLSPFGWAQATRAYVDERWWPLLIGVAFAALCVAVAFRLVGRRDLGTGLVPERLGRPAARPALAGMAALTLRRQTGAIVSWGIAIVLCGALIGVLAGAIVDFIEDDATLGEMFGSGTDATAGAFALYTMFLAVMAASYVVTGVAAVRHEEVATRGARVLAGPVSRWRWLGTQVGVAGVAGLVIMLVSGLVMGVTAAASLDDPAQVGVLVGAAAVTLPGIACVLGLAVLVYAVAPRLLGVVWAYVAYVGVVGMFGELLPDGSDALSPFTYLPGLPADEMAWSPVVAVTAVAAVLLAAGFAAFRRRDVVG</sequence>